<feature type="transmembrane region" description="Helical" evidence="1">
    <location>
        <begin position="9"/>
        <end position="27"/>
    </location>
</feature>
<dbReference type="RefSeq" id="WP_255044163.1">
    <property type="nucleotide sequence ID" value="NZ_JANEYT010000056.1"/>
</dbReference>
<keyword evidence="1" id="KW-0812">Transmembrane</keyword>
<reference evidence="2 3" key="1">
    <citation type="submission" date="2022-07" db="EMBL/GenBank/DDBJ databases">
        <title>Photobacterium pectinilyticum sp. nov., a marine bacterium isolated from surface seawater of Qingdao offshore.</title>
        <authorList>
            <person name="Wang X."/>
        </authorList>
    </citation>
    <scope>NUCLEOTIDE SEQUENCE [LARGE SCALE GENOMIC DNA]</scope>
    <source>
        <strain evidence="2 3">ZSDE20</strain>
    </source>
</reference>
<evidence type="ECO:0000313" key="3">
    <source>
        <dbReference type="Proteomes" id="UP001524460"/>
    </source>
</evidence>
<evidence type="ECO:0000313" key="2">
    <source>
        <dbReference type="EMBL" id="MCQ1060076.1"/>
    </source>
</evidence>
<protein>
    <submittedName>
        <fullName evidence="2">Uncharacterized protein</fullName>
    </submittedName>
</protein>
<comment type="caution">
    <text evidence="2">The sequence shown here is derived from an EMBL/GenBank/DDBJ whole genome shotgun (WGS) entry which is preliminary data.</text>
</comment>
<feature type="transmembrane region" description="Helical" evidence="1">
    <location>
        <begin position="33"/>
        <end position="53"/>
    </location>
</feature>
<sequence>MKASSRNKSIAIISGQFFLIGLAAFQIDALGILPIFIIVISFFTSLIHGWLYLSGYKGTDAFSVYQDGAKTKATALYSGFKRKIGK</sequence>
<organism evidence="2 3">
    <name type="scientific">Photobacterium pectinilyticum</name>
    <dbReference type="NCBI Taxonomy" id="2906793"/>
    <lineage>
        <taxon>Bacteria</taxon>
        <taxon>Pseudomonadati</taxon>
        <taxon>Pseudomonadota</taxon>
        <taxon>Gammaproteobacteria</taxon>
        <taxon>Vibrionales</taxon>
        <taxon>Vibrionaceae</taxon>
        <taxon>Photobacterium</taxon>
    </lineage>
</organism>
<proteinExistence type="predicted"/>
<name>A0ABT1N5S9_9GAMM</name>
<keyword evidence="1" id="KW-0472">Membrane</keyword>
<gene>
    <name evidence="2" type="ORF">NHN17_18695</name>
</gene>
<evidence type="ECO:0000256" key="1">
    <source>
        <dbReference type="SAM" id="Phobius"/>
    </source>
</evidence>
<accession>A0ABT1N5S9</accession>
<dbReference type="EMBL" id="JANEYT010000056">
    <property type="protein sequence ID" value="MCQ1060076.1"/>
    <property type="molecule type" value="Genomic_DNA"/>
</dbReference>
<keyword evidence="1" id="KW-1133">Transmembrane helix</keyword>
<keyword evidence="3" id="KW-1185">Reference proteome</keyword>
<dbReference type="Proteomes" id="UP001524460">
    <property type="component" value="Unassembled WGS sequence"/>
</dbReference>